<keyword evidence="3" id="KW-1185">Reference proteome</keyword>
<feature type="signal peptide" evidence="1">
    <location>
        <begin position="1"/>
        <end position="26"/>
    </location>
</feature>
<name>A0ABS7F2N1_9PROT</name>
<sequence length="149" mass="16270">MRRRFLMLVSSLACAPALLLPAAARAQPVPSELPWTRLAPADLDRYEATVGGVRVNNLALGPLADAEAAGPATVQEFTLTAANRGAEWQRVIVEIVGVREDGRPTFTAGADLDVEPRRNETAREQFFAAEEEMKATAAYWLRVLVLPRD</sequence>
<reference evidence="2 3" key="1">
    <citation type="submission" date="2021-08" db="EMBL/GenBank/DDBJ databases">
        <title>Caldovatus sediminis gen. nov., sp. nov., a moderately thermophilic bacterium isolated from a hot spring.</title>
        <authorList>
            <person name="Hu C.-J."/>
            <person name="Li W.-J."/>
            <person name="Xian W.-D."/>
        </authorList>
    </citation>
    <scope>NUCLEOTIDE SEQUENCE [LARGE SCALE GENOMIC DNA]</scope>
    <source>
        <strain evidence="2 3">SYSU G05006</strain>
    </source>
</reference>
<evidence type="ECO:0000313" key="2">
    <source>
        <dbReference type="EMBL" id="MBW8269257.1"/>
    </source>
</evidence>
<evidence type="ECO:0000313" key="3">
    <source>
        <dbReference type="Proteomes" id="UP001519924"/>
    </source>
</evidence>
<evidence type="ECO:0000256" key="1">
    <source>
        <dbReference type="SAM" id="SignalP"/>
    </source>
</evidence>
<dbReference type="RefSeq" id="WP_220117015.1">
    <property type="nucleotide sequence ID" value="NZ_JAHZUY010000012.1"/>
</dbReference>
<protein>
    <submittedName>
        <fullName evidence="2">Uncharacterized protein</fullName>
    </submittedName>
</protein>
<gene>
    <name evidence="2" type="ORF">K1J50_07110</name>
</gene>
<feature type="chain" id="PRO_5045522120" evidence="1">
    <location>
        <begin position="27"/>
        <end position="149"/>
    </location>
</feature>
<comment type="caution">
    <text evidence="2">The sequence shown here is derived from an EMBL/GenBank/DDBJ whole genome shotgun (WGS) entry which is preliminary data.</text>
</comment>
<dbReference type="EMBL" id="JAHZUY010000012">
    <property type="protein sequence ID" value="MBW8269257.1"/>
    <property type="molecule type" value="Genomic_DNA"/>
</dbReference>
<proteinExistence type="predicted"/>
<keyword evidence="1" id="KW-0732">Signal</keyword>
<organism evidence="2 3">
    <name type="scientific">Caldovatus aquaticus</name>
    <dbReference type="NCBI Taxonomy" id="2865671"/>
    <lineage>
        <taxon>Bacteria</taxon>
        <taxon>Pseudomonadati</taxon>
        <taxon>Pseudomonadota</taxon>
        <taxon>Alphaproteobacteria</taxon>
        <taxon>Acetobacterales</taxon>
        <taxon>Roseomonadaceae</taxon>
        <taxon>Caldovatus</taxon>
    </lineage>
</organism>
<accession>A0ABS7F2N1</accession>
<dbReference type="Proteomes" id="UP001519924">
    <property type="component" value="Unassembled WGS sequence"/>
</dbReference>